<sequence length="643" mass="71807">MPPRNRFLIAVDYGTTYTGVAWVLTDGSEPTLEHVNLVVEPQTRDPKMPSMITYSPNEGSQWGSGIGQGAYVLRWTKLQLEPPSRLEALKRLKHTLEEARLLAFDVSASPDRVPIPHHLVCTTEHIVTDYLTHVAEAVYKDIREKKRALTLDEFVIDLMITHPSKWDKRAKNITFRAVNEAFRRAFPRMRDVPGTVRLGTEPEACGHYIMSSALQAGLSALKRGQCFVVVDAGGGTVDLVSYQVDQPFPNFKVTRITEPSGGPYGSTRVDQHFLKRFLPKRLCKEDYDRLVNADRQSERHGSGPHAIFTSKQHITLEKFQAIKHGFAGVPKEDFLELPAGFGQDGNPLRGDVEGHVRITADDLAAMFKESVDGIQALILEQLTQIRQHKKLPAQAVFLSGGFSLSPYLLKVVKSLCDRRRILLLRGKQRRDDANLDLAAERYRQTGWADVAKGAALMGLGIGCPAPPQCFECPFYIGVLIAVEFKDHEHGEGQVYTDTYDRKRRARNHIKWIAAKGDLITHDEAIEQTVKIRRKTTENARLTGSISIIVSDQGGSLSGEIPAKSYQTWPLDYDLGAMDARDLTPLLQRVPGENHCTLELNLEASLNLTSARFDLTCGRTVDLQGNVGAPGYRLAHVEKFWSEV</sequence>
<organism evidence="1 2">
    <name type="scientific">Cercophora newfieldiana</name>
    <dbReference type="NCBI Taxonomy" id="92897"/>
    <lineage>
        <taxon>Eukaryota</taxon>
        <taxon>Fungi</taxon>
        <taxon>Dikarya</taxon>
        <taxon>Ascomycota</taxon>
        <taxon>Pezizomycotina</taxon>
        <taxon>Sordariomycetes</taxon>
        <taxon>Sordariomycetidae</taxon>
        <taxon>Sordariales</taxon>
        <taxon>Lasiosphaeriaceae</taxon>
        <taxon>Cercophora</taxon>
    </lineage>
</organism>
<reference evidence="1" key="1">
    <citation type="submission" date="2023-06" db="EMBL/GenBank/DDBJ databases">
        <title>Genome-scale phylogeny and comparative genomics of the fungal order Sordariales.</title>
        <authorList>
            <consortium name="Lawrence Berkeley National Laboratory"/>
            <person name="Hensen N."/>
            <person name="Bonometti L."/>
            <person name="Westerberg I."/>
            <person name="Brannstrom I.O."/>
            <person name="Guillou S."/>
            <person name="Cros-Aarteil S."/>
            <person name="Calhoun S."/>
            <person name="Haridas S."/>
            <person name="Kuo A."/>
            <person name="Mondo S."/>
            <person name="Pangilinan J."/>
            <person name="Riley R."/>
            <person name="Labutti K."/>
            <person name="Andreopoulos B."/>
            <person name="Lipzen A."/>
            <person name="Chen C."/>
            <person name="Yanf M."/>
            <person name="Daum C."/>
            <person name="Ng V."/>
            <person name="Clum A."/>
            <person name="Steindorff A."/>
            <person name="Ohm R."/>
            <person name="Martin F."/>
            <person name="Silar P."/>
            <person name="Natvig D."/>
            <person name="Lalanne C."/>
            <person name="Gautier V."/>
            <person name="Ament-Velasquez S.L."/>
            <person name="Kruys A."/>
            <person name="Hutchinson M.I."/>
            <person name="Powell A.J."/>
            <person name="Barry K."/>
            <person name="Miller A.N."/>
            <person name="Grigoriev I.V."/>
            <person name="Debuchy R."/>
            <person name="Gladieux P."/>
            <person name="Thoren M.H."/>
            <person name="Johannesson H."/>
        </authorList>
    </citation>
    <scope>NUCLEOTIDE SEQUENCE</scope>
    <source>
        <strain evidence="1">SMH2532-1</strain>
    </source>
</reference>
<dbReference type="CDD" id="cd10170">
    <property type="entry name" value="ASKHA_NBD_HSP70"/>
    <property type="match status" value="1"/>
</dbReference>
<evidence type="ECO:0000313" key="2">
    <source>
        <dbReference type="Proteomes" id="UP001174936"/>
    </source>
</evidence>
<dbReference type="SUPFAM" id="SSF53067">
    <property type="entry name" value="Actin-like ATPase domain"/>
    <property type="match status" value="2"/>
</dbReference>
<gene>
    <name evidence="1" type="ORF">B0T16DRAFT_414488</name>
</gene>
<dbReference type="Proteomes" id="UP001174936">
    <property type="component" value="Unassembled WGS sequence"/>
</dbReference>
<evidence type="ECO:0008006" key="3">
    <source>
        <dbReference type="Google" id="ProtNLM"/>
    </source>
</evidence>
<dbReference type="EMBL" id="JAULSV010000004">
    <property type="protein sequence ID" value="KAK0646943.1"/>
    <property type="molecule type" value="Genomic_DNA"/>
</dbReference>
<accession>A0AA40CRM5</accession>
<dbReference type="Gene3D" id="3.90.640.10">
    <property type="entry name" value="Actin, Chain A, domain 4"/>
    <property type="match status" value="1"/>
</dbReference>
<dbReference type="InterPro" id="IPR043129">
    <property type="entry name" value="ATPase_NBD"/>
</dbReference>
<proteinExistence type="predicted"/>
<keyword evidence="2" id="KW-1185">Reference proteome</keyword>
<dbReference type="Gene3D" id="3.30.420.40">
    <property type="match status" value="2"/>
</dbReference>
<dbReference type="PANTHER" id="PTHR14187">
    <property type="entry name" value="ALPHA KINASE/ELONGATION FACTOR 2 KINASE"/>
    <property type="match status" value="1"/>
</dbReference>
<name>A0AA40CRM5_9PEZI</name>
<dbReference type="PANTHER" id="PTHR14187:SF82">
    <property type="entry name" value="FAMILY CHAPERONE, PUTATIVE (AFU_ORTHOLOGUE AFUA_7G08575)-RELATED"/>
    <property type="match status" value="1"/>
</dbReference>
<evidence type="ECO:0000313" key="1">
    <source>
        <dbReference type="EMBL" id="KAK0646943.1"/>
    </source>
</evidence>
<comment type="caution">
    <text evidence="1">The sequence shown here is derived from an EMBL/GenBank/DDBJ whole genome shotgun (WGS) entry which is preliminary data.</text>
</comment>
<protein>
    <recommendedName>
        <fullName evidence="3">Actin-like ATPase domain-containing protein</fullName>
    </recommendedName>
</protein>
<dbReference type="AlphaFoldDB" id="A0AA40CRM5"/>